<organism evidence="1 2">
    <name type="scientific">Eumeta variegata</name>
    <name type="common">Bagworm moth</name>
    <name type="synonym">Eumeta japonica</name>
    <dbReference type="NCBI Taxonomy" id="151549"/>
    <lineage>
        <taxon>Eukaryota</taxon>
        <taxon>Metazoa</taxon>
        <taxon>Ecdysozoa</taxon>
        <taxon>Arthropoda</taxon>
        <taxon>Hexapoda</taxon>
        <taxon>Insecta</taxon>
        <taxon>Pterygota</taxon>
        <taxon>Neoptera</taxon>
        <taxon>Endopterygota</taxon>
        <taxon>Lepidoptera</taxon>
        <taxon>Glossata</taxon>
        <taxon>Ditrysia</taxon>
        <taxon>Tineoidea</taxon>
        <taxon>Psychidae</taxon>
        <taxon>Oiketicinae</taxon>
        <taxon>Eumeta</taxon>
    </lineage>
</organism>
<dbReference type="AlphaFoldDB" id="A0A4C1TJ75"/>
<proteinExistence type="predicted"/>
<gene>
    <name evidence="1" type="ORF">EVAR_102802_1</name>
</gene>
<sequence>MVNKKLLNHILHAPQVLRWRIVLTPEKVIYLLHLSSAVSTRRDLNWFGYHANLLKDAEIRTNGIVWDTSVSTSASRPHLILSASNHRRPCNIRDDAAPL</sequence>
<reference evidence="1 2" key="1">
    <citation type="journal article" date="2019" name="Commun. Biol.">
        <title>The bagworm genome reveals a unique fibroin gene that provides high tensile strength.</title>
        <authorList>
            <person name="Kono N."/>
            <person name="Nakamura H."/>
            <person name="Ohtoshi R."/>
            <person name="Tomita M."/>
            <person name="Numata K."/>
            <person name="Arakawa K."/>
        </authorList>
    </citation>
    <scope>NUCLEOTIDE SEQUENCE [LARGE SCALE GENOMIC DNA]</scope>
</reference>
<protein>
    <submittedName>
        <fullName evidence="1">Uncharacterized protein</fullName>
    </submittedName>
</protein>
<name>A0A4C1TJ75_EUMVA</name>
<accession>A0A4C1TJ75</accession>
<keyword evidence="2" id="KW-1185">Reference proteome</keyword>
<dbReference type="Proteomes" id="UP000299102">
    <property type="component" value="Unassembled WGS sequence"/>
</dbReference>
<evidence type="ECO:0000313" key="1">
    <source>
        <dbReference type="EMBL" id="GBP14134.1"/>
    </source>
</evidence>
<dbReference type="EMBL" id="BGZK01000061">
    <property type="protein sequence ID" value="GBP14134.1"/>
    <property type="molecule type" value="Genomic_DNA"/>
</dbReference>
<comment type="caution">
    <text evidence="1">The sequence shown here is derived from an EMBL/GenBank/DDBJ whole genome shotgun (WGS) entry which is preliminary data.</text>
</comment>
<evidence type="ECO:0000313" key="2">
    <source>
        <dbReference type="Proteomes" id="UP000299102"/>
    </source>
</evidence>